<dbReference type="GO" id="GO:0016747">
    <property type="term" value="F:acyltransferase activity, transferring groups other than amino-acyl groups"/>
    <property type="evidence" value="ECO:0007669"/>
    <property type="project" value="InterPro"/>
</dbReference>
<keyword evidence="3" id="KW-1185">Reference proteome</keyword>
<proteinExistence type="predicted"/>
<dbReference type="InterPro" id="IPR000182">
    <property type="entry name" value="GNAT_dom"/>
</dbReference>
<dbReference type="InterPro" id="IPR051531">
    <property type="entry name" value="N-acetyltransferase"/>
</dbReference>
<name>A0A1H9UZ11_9MICO</name>
<dbReference type="PANTHER" id="PTHR43792">
    <property type="entry name" value="GNAT FAMILY, PUTATIVE (AFU_ORTHOLOGUE AFUA_3G00765)-RELATED-RELATED"/>
    <property type="match status" value="1"/>
</dbReference>
<sequence length="350" mass="38482">MPFETTTARLRLRRPVDGDLPFHVALHTDPRLYTHAPQAMRTEDENRCVFDGFVRHWDEHGFGYWVVEDLATGAPVGMAGVRHAGDHLNLYYRFDHDAHGRGYAREVAREAVVLATEWLPGMPVRAVVRPAHHASLRTAERAGLFRAGTVRHADDRPDEEPSVVLEAPRVVGVADVERVPSREQVLDLWCRVNDAGGAVGFAPGAGRDEVEATLARHEATMAAGRAVLGQLLDPAGRLLGLAWWDESPTPLLAHARWLYRVMVDPDLQGRNLGRLLMAGMHRLAREMDGVELVTLDYRSGTGVGGFYARCGYTEVGRVPGAIRVAPGDDRDDVIMARRLDGAALQPHGGS</sequence>
<evidence type="ECO:0000313" key="3">
    <source>
        <dbReference type="Proteomes" id="UP000199019"/>
    </source>
</evidence>
<dbReference type="Pfam" id="PF13302">
    <property type="entry name" value="Acetyltransf_3"/>
    <property type="match status" value="1"/>
</dbReference>
<feature type="domain" description="N-acetyltransferase" evidence="1">
    <location>
        <begin position="10"/>
        <end position="170"/>
    </location>
</feature>
<evidence type="ECO:0000259" key="1">
    <source>
        <dbReference type="PROSITE" id="PS51186"/>
    </source>
</evidence>
<dbReference type="STRING" id="587636.SAMN05216199_2170"/>
<feature type="domain" description="N-acetyltransferase" evidence="1">
    <location>
        <begin position="171"/>
        <end position="340"/>
    </location>
</feature>
<accession>A0A1H9UZ11</accession>
<dbReference type="EMBL" id="FOHB01000003">
    <property type="protein sequence ID" value="SES14263.1"/>
    <property type="molecule type" value="Genomic_DNA"/>
</dbReference>
<gene>
    <name evidence="2" type="ORF">SAMN05216199_2170</name>
</gene>
<keyword evidence="2" id="KW-0808">Transferase</keyword>
<dbReference type="AlphaFoldDB" id="A0A1H9UZ11"/>
<dbReference type="Proteomes" id="UP000199019">
    <property type="component" value="Unassembled WGS sequence"/>
</dbReference>
<dbReference type="SUPFAM" id="SSF55729">
    <property type="entry name" value="Acyl-CoA N-acyltransferases (Nat)"/>
    <property type="match status" value="2"/>
</dbReference>
<reference evidence="3" key="1">
    <citation type="submission" date="2016-10" db="EMBL/GenBank/DDBJ databases">
        <authorList>
            <person name="Varghese N."/>
            <person name="Submissions S."/>
        </authorList>
    </citation>
    <scope>NUCLEOTIDE SEQUENCE [LARGE SCALE GENOMIC DNA]</scope>
    <source>
        <strain evidence="3">CGMCC 1.6963</strain>
    </source>
</reference>
<dbReference type="CDD" id="cd04301">
    <property type="entry name" value="NAT_SF"/>
    <property type="match status" value="1"/>
</dbReference>
<dbReference type="PROSITE" id="PS51186">
    <property type="entry name" value="GNAT"/>
    <property type="match status" value="2"/>
</dbReference>
<evidence type="ECO:0000313" key="2">
    <source>
        <dbReference type="EMBL" id="SES14263.1"/>
    </source>
</evidence>
<dbReference type="InterPro" id="IPR016181">
    <property type="entry name" value="Acyl_CoA_acyltransferase"/>
</dbReference>
<dbReference type="Pfam" id="PF13508">
    <property type="entry name" value="Acetyltransf_7"/>
    <property type="match status" value="1"/>
</dbReference>
<dbReference type="Gene3D" id="3.40.630.30">
    <property type="match status" value="2"/>
</dbReference>
<dbReference type="PANTHER" id="PTHR43792:SF1">
    <property type="entry name" value="N-ACETYLTRANSFERASE DOMAIN-CONTAINING PROTEIN"/>
    <property type="match status" value="1"/>
</dbReference>
<organism evidence="2 3">
    <name type="scientific">Pedococcus cremeus</name>
    <dbReference type="NCBI Taxonomy" id="587636"/>
    <lineage>
        <taxon>Bacteria</taxon>
        <taxon>Bacillati</taxon>
        <taxon>Actinomycetota</taxon>
        <taxon>Actinomycetes</taxon>
        <taxon>Micrococcales</taxon>
        <taxon>Intrasporangiaceae</taxon>
        <taxon>Pedococcus</taxon>
    </lineage>
</organism>
<protein>
    <submittedName>
        <fullName evidence="2">Protein N-acetyltransferase, RimJ/RimL family</fullName>
    </submittedName>
</protein>